<organism evidence="1 2">
    <name type="scientific">Rattus norvegicus</name>
    <name type="common">Rat</name>
    <dbReference type="NCBI Taxonomy" id="10116"/>
    <lineage>
        <taxon>Eukaryota</taxon>
        <taxon>Metazoa</taxon>
        <taxon>Chordata</taxon>
        <taxon>Craniata</taxon>
        <taxon>Vertebrata</taxon>
        <taxon>Euteleostomi</taxon>
        <taxon>Mammalia</taxon>
        <taxon>Eutheria</taxon>
        <taxon>Euarchontoglires</taxon>
        <taxon>Glires</taxon>
        <taxon>Rodentia</taxon>
        <taxon>Myomorpha</taxon>
        <taxon>Muroidea</taxon>
        <taxon>Muridae</taxon>
        <taxon>Murinae</taxon>
        <taxon>Rattus</taxon>
    </lineage>
</organism>
<proteinExistence type="predicted"/>
<name>A6JZ75_RAT</name>
<dbReference type="AlphaFoldDB" id="A6JZ75"/>
<evidence type="ECO:0000313" key="2">
    <source>
        <dbReference type="Proteomes" id="UP000234681"/>
    </source>
</evidence>
<evidence type="ECO:0000313" key="1">
    <source>
        <dbReference type="EMBL" id="EDL90278.1"/>
    </source>
</evidence>
<reference evidence="1 2" key="1">
    <citation type="submission" date="2005-09" db="EMBL/GenBank/DDBJ databases">
        <authorList>
            <person name="Mural R.J."/>
            <person name="Li P.W."/>
            <person name="Adams M.D."/>
            <person name="Amanatides P.G."/>
            <person name="Baden-Tillson H."/>
            <person name="Barnstead M."/>
            <person name="Chin S.H."/>
            <person name="Dew I."/>
            <person name="Evans C.A."/>
            <person name="Ferriera S."/>
            <person name="Flanigan M."/>
            <person name="Fosler C."/>
            <person name="Glodek A."/>
            <person name="Gu Z."/>
            <person name="Holt R.A."/>
            <person name="Jennings D."/>
            <person name="Kraft C.L."/>
            <person name="Lu F."/>
            <person name="Nguyen T."/>
            <person name="Nusskern D.R."/>
            <person name="Pfannkoch C.M."/>
            <person name="Sitter C."/>
            <person name="Sutton G.G."/>
            <person name="Venter J.C."/>
            <person name="Wang Z."/>
            <person name="Woodage T."/>
            <person name="Zheng X.H."/>
            <person name="Zhong F."/>
        </authorList>
    </citation>
    <scope>NUCLEOTIDE SEQUENCE [LARGE SCALE GENOMIC DNA]</scope>
    <source>
        <strain>BN</strain>
        <strain evidence="2">Sprague-Dawley</strain>
    </source>
</reference>
<dbReference type="EMBL" id="CH474008">
    <property type="protein sequence ID" value="EDL90278.1"/>
    <property type="molecule type" value="Genomic_DNA"/>
</dbReference>
<protein>
    <submittedName>
        <fullName evidence="1">RCG50247</fullName>
    </submittedName>
</protein>
<dbReference type="Proteomes" id="UP000234681">
    <property type="component" value="Chromosome 5"/>
</dbReference>
<sequence>MTVGFQYMCESFTCSFVWNLALMMVVNCHVSAGAF</sequence>
<accession>A6JZ75</accession>
<gene>
    <name evidence="1" type="ORF">rCG_50247</name>
</gene>